<dbReference type="OrthoDB" id="8555762at2"/>
<feature type="transmembrane region" description="Helical" evidence="9">
    <location>
        <begin position="187"/>
        <end position="208"/>
    </location>
</feature>
<dbReference type="InterPro" id="IPR004090">
    <property type="entry name" value="Chemotax_Me-accpt_rcpt"/>
</dbReference>
<dbReference type="SMART" id="SM00283">
    <property type="entry name" value="MA"/>
    <property type="match status" value="1"/>
</dbReference>
<dbReference type="Gene3D" id="1.10.287.950">
    <property type="entry name" value="Methyl-accepting chemotaxis protein"/>
    <property type="match status" value="1"/>
</dbReference>
<evidence type="ECO:0000256" key="6">
    <source>
        <dbReference type="ARBA" id="ARBA00023136"/>
    </source>
</evidence>
<evidence type="ECO:0000256" key="3">
    <source>
        <dbReference type="ARBA" id="ARBA00022481"/>
    </source>
</evidence>
<keyword evidence="13" id="KW-1185">Reference proteome</keyword>
<proteinExistence type="inferred from homology"/>
<evidence type="ECO:0000256" key="2">
    <source>
        <dbReference type="ARBA" id="ARBA00022475"/>
    </source>
</evidence>
<dbReference type="InterPro" id="IPR004089">
    <property type="entry name" value="MCPsignal_dom"/>
</dbReference>
<evidence type="ECO:0000256" key="1">
    <source>
        <dbReference type="ARBA" id="ARBA00004651"/>
    </source>
</evidence>
<evidence type="ECO:0000313" key="12">
    <source>
        <dbReference type="EMBL" id="RKP47192.1"/>
    </source>
</evidence>
<gene>
    <name evidence="12" type="ORF">D7S86_23810</name>
</gene>
<dbReference type="SMART" id="SM01049">
    <property type="entry name" value="Cache_2"/>
    <property type="match status" value="1"/>
</dbReference>
<keyword evidence="10" id="KW-0732">Signal</keyword>
<keyword evidence="4 9" id="KW-0812">Transmembrane</keyword>
<keyword evidence="8" id="KW-0807">Transducer</keyword>
<evidence type="ECO:0000256" key="7">
    <source>
        <dbReference type="ARBA" id="ARBA00029447"/>
    </source>
</evidence>
<dbReference type="PRINTS" id="PR00260">
    <property type="entry name" value="CHEMTRNSDUCR"/>
</dbReference>
<dbReference type="GO" id="GO:0005886">
    <property type="term" value="C:plasma membrane"/>
    <property type="evidence" value="ECO:0007669"/>
    <property type="project" value="UniProtKB-SubCell"/>
</dbReference>
<reference evidence="12 13" key="1">
    <citation type="submission" date="2018-10" db="EMBL/GenBank/DDBJ databases">
        <title>Robbsia sp. DHC34, isolated from soil.</title>
        <authorList>
            <person name="Gao Z.-H."/>
            <person name="Qiu L.-H."/>
        </authorList>
    </citation>
    <scope>NUCLEOTIDE SEQUENCE [LARGE SCALE GENOMIC DNA]</scope>
    <source>
        <strain evidence="12 13">DHC34</strain>
    </source>
</reference>
<organism evidence="12 13">
    <name type="scientific">Pararobbsia silviterrae</name>
    <dbReference type="NCBI Taxonomy" id="1792498"/>
    <lineage>
        <taxon>Bacteria</taxon>
        <taxon>Pseudomonadati</taxon>
        <taxon>Pseudomonadota</taxon>
        <taxon>Betaproteobacteria</taxon>
        <taxon>Burkholderiales</taxon>
        <taxon>Burkholderiaceae</taxon>
        <taxon>Pararobbsia</taxon>
    </lineage>
</organism>
<evidence type="ECO:0000259" key="11">
    <source>
        <dbReference type="PROSITE" id="PS50111"/>
    </source>
</evidence>
<evidence type="ECO:0000313" key="13">
    <source>
        <dbReference type="Proteomes" id="UP000270342"/>
    </source>
</evidence>
<comment type="caution">
    <text evidence="12">The sequence shown here is derived from an EMBL/GenBank/DDBJ whole genome shotgun (WGS) entry which is preliminary data.</text>
</comment>
<evidence type="ECO:0000256" key="4">
    <source>
        <dbReference type="ARBA" id="ARBA00022692"/>
    </source>
</evidence>
<dbReference type="InterPro" id="IPR033480">
    <property type="entry name" value="sCache_2"/>
</dbReference>
<dbReference type="PANTHER" id="PTHR43531">
    <property type="entry name" value="PROTEIN ICFG"/>
    <property type="match status" value="1"/>
</dbReference>
<dbReference type="FunFam" id="1.10.287.950:FF:000001">
    <property type="entry name" value="Methyl-accepting chemotaxis sensory transducer"/>
    <property type="match status" value="1"/>
</dbReference>
<dbReference type="SUPFAM" id="SSF58104">
    <property type="entry name" value="Methyl-accepting chemotaxis protein (MCP) signaling domain"/>
    <property type="match status" value="1"/>
</dbReference>
<keyword evidence="6 9" id="KW-0472">Membrane</keyword>
<evidence type="ECO:0000256" key="10">
    <source>
        <dbReference type="SAM" id="SignalP"/>
    </source>
</evidence>
<dbReference type="InterPro" id="IPR051310">
    <property type="entry name" value="MCP_chemotaxis"/>
</dbReference>
<evidence type="ECO:0000256" key="8">
    <source>
        <dbReference type="PROSITE-ProRule" id="PRU00284"/>
    </source>
</evidence>
<dbReference type="Pfam" id="PF17200">
    <property type="entry name" value="sCache_2"/>
    <property type="match status" value="1"/>
</dbReference>
<dbReference type="GO" id="GO:0006935">
    <property type="term" value="P:chemotaxis"/>
    <property type="evidence" value="ECO:0007669"/>
    <property type="project" value="InterPro"/>
</dbReference>
<feature type="signal peptide" evidence="10">
    <location>
        <begin position="1"/>
        <end position="26"/>
    </location>
</feature>
<sequence length="515" mass="54970">MKLSFAQKLWAPLALSLAFMTLIAVADAWQSRTVRFEERKTDLIHATEIALAITKRYGDQAASGAMTVDQAKSEALAAIKAIRYGHGTGYFTILSTEPAIIMHPIHPEMDGKEVGDYKDANGVPLYRNTVDIIKRDGQGFVSYVFSKPPTNEISPKVSYSGYYAPWDWILQTGAYTDDIDAAFHASLYKSLGFLLVAAVLLAGVVIWINRSILVQLGGDPAQAMSIAGRIADNDLTVRVETTQGDSSSLMYSMKCMQEQLAMMIRGIRSSSASIASATSEIAAGNQDLSQRTEEQAAALEETASSMDELTSTVNHNADNARQASNIATQALEAARRGGNVVQQVVETMTGINAGSDQIASIVGTIESIAFQTNILALNAAVEAARAGEEGRGFAVVAAEVRSLAQRSAIAAKEIKVLIQHSVDRVKLGAGHVDTAGATMDEIVQSVKRVSDIVNEISAASLEQSKGIVQVSQAVTQMDSVTQQNAALVEQAAAAALSLQSQAEDLRANVERFRVG</sequence>
<dbReference type="GO" id="GO:0004888">
    <property type="term" value="F:transmembrane signaling receptor activity"/>
    <property type="evidence" value="ECO:0007669"/>
    <property type="project" value="InterPro"/>
</dbReference>
<feature type="chain" id="PRO_5019814785" evidence="10">
    <location>
        <begin position="27"/>
        <end position="515"/>
    </location>
</feature>
<dbReference type="EMBL" id="RBZU01000013">
    <property type="protein sequence ID" value="RKP47192.1"/>
    <property type="molecule type" value="Genomic_DNA"/>
</dbReference>
<dbReference type="Pfam" id="PF00015">
    <property type="entry name" value="MCPsignal"/>
    <property type="match status" value="1"/>
</dbReference>
<evidence type="ECO:0000256" key="5">
    <source>
        <dbReference type="ARBA" id="ARBA00022989"/>
    </source>
</evidence>
<dbReference type="GO" id="GO:0007165">
    <property type="term" value="P:signal transduction"/>
    <property type="evidence" value="ECO:0007669"/>
    <property type="project" value="UniProtKB-KW"/>
</dbReference>
<protein>
    <submittedName>
        <fullName evidence="12">Methyl-accepting chemotaxis protein</fullName>
    </submittedName>
</protein>
<dbReference type="RefSeq" id="WP_121090096.1">
    <property type="nucleotide sequence ID" value="NZ_RBZU01000013.1"/>
</dbReference>
<dbReference type="CDD" id="cd11386">
    <property type="entry name" value="MCP_signal"/>
    <property type="match status" value="1"/>
</dbReference>
<dbReference type="Proteomes" id="UP000270342">
    <property type="component" value="Unassembled WGS sequence"/>
</dbReference>
<name>A0A494XAT0_9BURK</name>
<keyword evidence="2" id="KW-1003">Cell membrane</keyword>
<keyword evidence="5 9" id="KW-1133">Transmembrane helix</keyword>
<dbReference type="PANTHER" id="PTHR43531:SF14">
    <property type="entry name" value="METHYL-ACCEPTING CHEMOTAXIS PROTEIN I-RELATED"/>
    <property type="match status" value="1"/>
</dbReference>
<keyword evidence="3" id="KW-0488">Methylation</keyword>
<dbReference type="Gene3D" id="3.30.450.20">
    <property type="entry name" value="PAS domain"/>
    <property type="match status" value="1"/>
</dbReference>
<dbReference type="PROSITE" id="PS50111">
    <property type="entry name" value="CHEMOTAXIS_TRANSDUC_2"/>
    <property type="match status" value="1"/>
</dbReference>
<evidence type="ECO:0000256" key="9">
    <source>
        <dbReference type="SAM" id="Phobius"/>
    </source>
</evidence>
<comment type="similarity">
    <text evidence="7">Belongs to the methyl-accepting chemotaxis (MCP) protein family.</text>
</comment>
<comment type="subcellular location">
    <subcellularLocation>
        <location evidence="1">Cell membrane</location>
        <topology evidence="1">Multi-pass membrane protein</topology>
    </subcellularLocation>
</comment>
<feature type="domain" description="Methyl-accepting transducer" evidence="11">
    <location>
        <begin position="270"/>
        <end position="499"/>
    </location>
</feature>
<accession>A0A494XAT0</accession>
<dbReference type="AlphaFoldDB" id="A0A494XAT0"/>